<gene>
    <name evidence="2" type="ORF">ATANTOWER_030613</name>
</gene>
<evidence type="ECO:0000313" key="3">
    <source>
        <dbReference type="Proteomes" id="UP001345963"/>
    </source>
</evidence>
<keyword evidence="3" id="KW-1185">Reference proteome</keyword>
<keyword evidence="1" id="KW-0732">Signal</keyword>
<sequence length="99" mass="11421">MQTPHRQTPGRDLNLSSSLVVLILMLSYCLPDGICSESSWIGCEEFLTTFRALFLHRLRNRFWTEGGDTPITSFSSPHFHWQGSHENQISQCKLNFYSI</sequence>
<name>A0ABU7ABY1_9TELE</name>
<reference evidence="2 3" key="1">
    <citation type="submission" date="2021-07" db="EMBL/GenBank/DDBJ databases">
        <authorList>
            <person name="Palmer J.M."/>
        </authorList>
    </citation>
    <scope>NUCLEOTIDE SEQUENCE [LARGE SCALE GENOMIC DNA]</scope>
    <source>
        <strain evidence="2 3">AT_MEX2019</strain>
        <tissue evidence="2">Muscle</tissue>
    </source>
</reference>
<feature type="chain" id="PRO_5047141670" description="Secreted protein" evidence="1">
    <location>
        <begin position="32"/>
        <end position="99"/>
    </location>
</feature>
<comment type="caution">
    <text evidence="2">The sequence shown here is derived from an EMBL/GenBank/DDBJ whole genome shotgun (WGS) entry which is preliminary data.</text>
</comment>
<dbReference type="EMBL" id="JAHUTI010010663">
    <property type="protein sequence ID" value="MED6235637.1"/>
    <property type="molecule type" value="Genomic_DNA"/>
</dbReference>
<feature type="signal peptide" evidence="1">
    <location>
        <begin position="1"/>
        <end position="31"/>
    </location>
</feature>
<accession>A0ABU7ABY1</accession>
<protein>
    <recommendedName>
        <fullName evidence="4">Secreted protein</fullName>
    </recommendedName>
</protein>
<proteinExistence type="predicted"/>
<evidence type="ECO:0000313" key="2">
    <source>
        <dbReference type="EMBL" id="MED6235637.1"/>
    </source>
</evidence>
<evidence type="ECO:0000256" key="1">
    <source>
        <dbReference type="SAM" id="SignalP"/>
    </source>
</evidence>
<evidence type="ECO:0008006" key="4">
    <source>
        <dbReference type="Google" id="ProtNLM"/>
    </source>
</evidence>
<organism evidence="2 3">
    <name type="scientific">Ataeniobius toweri</name>
    <dbReference type="NCBI Taxonomy" id="208326"/>
    <lineage>
        <taxon>Eukaryota</taxon>
        <taxon>Metazoa</taxon>
        <taxon>Chordata</taxon>
        <taxon>Craniata</taxon>
        <taxon>Vertebrata</taxon>
        <taxon>Euteleostomi</taxon>
        <taxon>Actinopterygii</taxon>
        <taxon>Neopterygii</taxon>
        <taxon>Teleostei</taxon>
        <taxon>Neoteleostei</taxon>
        <taxon>Acanthomorphata</taxon>
        <taxon>Ovalentaria</taxon>
        <taxon>Atherinomorphae</taxon>
        <taxon>Cyprinodontiformes</taxon>
        <taxon>Goodeidae</taxon>
        <taxon>Ataeniobius</taxon>
    </lineage>
</organism>
<dbReference type="Proteomes" id="UP001345963">
    <property type="component" value="Unassembled WGS sequence"/>
</dbReference>